<evidence type="ECO:0000256" key="1">
    <source>
        <dbReference type="ARBA" id="ARBA00004571"/>
    </source>
</evidence>
<sequence>MNKRLFPLLGGLFLSATAMAQSSNDALLYSPMQPHGTARTQALGGVGAGLGGDYSSAHINPAGIGIFKTGEFFISAGVGITNNTSNYLGNNQLDNTGNRTNFQIPNIGVIFATNFNSGPDRWNNVTFSLGVNRLANYNSKMAIAGVNAVSSYSNIWVEQLQGASLNYFEAGDPTGASLGYQSLLIDTVRQAGGGLGALSFADPRRNQTDPRIGPLEGVTQRGTLTKEGGMNEYAFAVGGNYGDRLYIGASVVLPSINYKETFSWSEDDRAENNQNNYFGFFDYNKYLTRTGLGIGGKLGLLYKVTDRFRLGAAVHTPTYFSIHDSYSGDIHTNTENFGGETTVYSDQLTNDGGPQLFDYNYVTPMKLLAGASFFFGDLTDPKKPQGFISADYEYVNQASAKFKIKDDRQYERMLNDNISAIYKSVSNFRAGAELKLASLYAIRAGYAYYGNPYSNDYYNAGADGSTNVFSGGVGVRTKGLYVDLTYSYAESAYKYRPYTTANAETTPAAAAVDYNRSNIMMTIGFKF</sequence>
<protein>
    <recommendedName>
        <fullName evidence="11">Aromatic hydrocarbon degradation protein</fullName>
    </recommendedName>
</protein>
<organism evidence="9 10">
    <name type="scientific">Chitinophaga terrae</name>
    <name type="common">ex Kim and Jung 2007</name>
    <dbReference type="NCBI Taxonomy" id="408074"/>
    <lineage>
        <taxon>Bacteria</taxon>
        <taxon>Pseudomonadati</taxon>
        <taxon>Bacteroidota</taxon>
        <taxon>Chitinophagia</taxon>
        <taxon>Chitinophagales</taxon>
        <taxon>Chitinophagaceae</taxon>
        <taxon>Chitinophaga</taxon>
    </lineage>
</organism>
<dbReference type="STRING" id="408074.SAMN05660909_00839"/>
<dbReference type="SUPFAM" id="SSF56935">
    <property type="entry name" value="Porins"/>
    <property type="match status" value="1"/>
</dbReference>
<keyword evidence="6" id="KW-0472">Membrane</keyword>
<evidence type="ECO:0000256" key="4">
    <source>
        <dbReference type="ARBA" id="ARBA00022692"/>
    </source>
</evidence>
<dbReference type="PANTHER" id="PTHR35093:SF8">
    <property type="entry name" value="OUTER MEMBRANE PROTEIN NMB0088-RELATED"/>
    <property type="match status" value="1"/>
</dbReference>
<dbReference type="PANTHER" id="PTHR35093">
    <property type="entry name" value="OUTER MEMBRANE PROTEIN NMB0088-RELATED"/>
    <property type="match status" value="1"/>
</dbReference>
<comment type="similarity">
    <text evidence="2">Belongs to the OmpP1/FadL family.</text>
</comment>
<feature type="chain" id="PRO_5011450750" description="Aromatic hydrocarbon degradation protein" evidence="8">
    <location>
        <begin position="21"/>
        <end position="527"/>
    </location>
</feature>
<reference evidence="10" key="1">
    <citation type="submission" date="2016-10" db="EMBL/GenBank/DDBJ databases">
        <authorList>
            <person name="Varghese N."/>
            <person name="Submissions S."/>
        </authorList>
    </citation>
    <scope>NUCLEOTIDE SEQUENCE [LARGE SCALE GENOMIC DNA]</scope>
    <source>
        <strain evidence="10">DSM 23920</strain>
    </source>
</reference>
<dbReference type="EMBL" id="FNRL01000003">
    <property type="protein sequence ID" value="SEA12283.1"/>
    <property type="molecule type" value="Genomic_DNA"/>
</dbReference>
<evidence type="ECO:0000313" key="9">
    <source>
        <dbReference type="EMBL" id="SEA12283.1"/>
    </source>
</evidence>
<evidence type="ECO:0000313" key="10">
    <source>
        <dbReference type="Proteomes" id="UP000199656"/>
    </source>
</evidence>
<feature type="signal peptide" evidence="8">
    <location>
        <begin position="1"/>
        <end position="20"/>
    </location>
</feature>
<dbReference type="AlphaFoldDB" id="A0A1H3YLA9"/>
<evidence type="ECO:0000256" key="5">
    <source>
        <dbReference type="ARBA" id="ARBA00022729"/>
    </source>
</evidence>
<accession>A0A1H3YLA9</accession>
<keyword evidence="5 8" id="KW-0732">Signal</keyword>
<keyword evidence="3" id="KW-1134">Transmembrane beta strand</keyword>
<evidence type="ECO:0000256" key="8">
    <source>
        <dbReference type="SAM" id="SignalP"/>
    </source>
</evidence>
<name>A0A1H3YLA9_9BACT</name>
<evidence type="ECO:0008006" key="11">
    <source>
        <dbReference type="Google" id="ProtNLM"/>
    </source>
</evidence>
<evidence type="ECO:0000256" key="3">
    <source>
        <dbReference type="ARBA" id="ARBA00022452"/>
    </source>
</evidence>
<keyword evidence="7" id="KW-0998">Cell outer membrane</keyword>
<dbReference type="RefSeq" id="WP_139169918.1">
    <property type="nucleotide sequence ID" value="NZ_BKAT01000001.1"/>
</dbReference>
<dbReference type="InterPro" id="IPR005017">
    <property type="entry name" value="OMPP1/FadL/TodX"/>
</dbReference>
<dbReference type="Proteomes" id="UP000199656">
    <property type="component" value="Unassembled WGS sequence"/>
</dbReference>
<gene>
    <name evidence="9" type="ORF">SAMN05660909_00839</name>
</gene>
<dbReference type="OrthoDB" id="9765571at2"/>
<evidence type="ECO:0000256" key="2">
    <source>
        <dbReference type="ARBA" id="ARBA00008163"/>
    </source>
</evidence>
<evidence type="ECO:0000256" key="7">
    <source>
        <dbReference type="ARBA" id="ARBA00023237"/>
    </source>
</evidence>
<dbReference type="GO" id="GO:0009279">
    <property type="term" value="C:cell outer membrane"/>
    <property type="evidence" value="ECO:0007669"/>
    <property type="project" value="UniProtKB-SubCell"/>
</dbReference>
<keyword evidence="10" id="KW-1185">Reference proteome</keyword>
<evidence type="ECO:0000256" key="6">
    <source>
        <dbReference type="ARBA" id="ARBA00023136"/>
    </source>
</evidence>
<keyword evidence="4" id="KW-0812">Transmembrane</keyword>
<dbReference type="Gene3D" id="2.40.160.60">
    <property type="entry name" value="Outer membrane protein transport protein (OMPP1/FadL/TodX)"/>
    <property type="match status" value="1"/>
</dbReference>
<comment type="subcellular location">
    <subcellularLocation>
        <location evidence="1">Cell outer membrane</location>
        <topology evidence="1">Multi-pass membrane protein</topology>
    </subcellularLocation>
</comment>
<proteinExistence type="inferred from homology"/>
<dbReference type="GO" id="GO:0015483">
    <property type="term" value="F:long-chain fatty acid transporting porin activity"/>
    <property type="evidence" value="ECO:0007669"/>
    <property type="project" value="TreeGrafter"/>
</dbReference>